<dbReference type="InterPro" id="IPR036497">
    <property type="entry name" value="GLTP_sf"/>
</dbReference>
<dbReference type="PANTHER" id="PTHR10219">
    <property type="entry name" value="GLYCOLIPID TRANSFER PROTEIN-RELATED"/>
    <property type="match status" value="1"/>
</dbReference>
<accession>A0A835HJY8</accession>
<dbReference type="AlphaFoldDB" id="A0A835HJY8"/>
<keyword evidence="3" id="KW-1185">Reference proteome</keyword>
<dbReference type="InterPro" id="IPR014830">
    <property type="entry name" value="Glycolipid_transfer_prot_dom"/>
</dbReference>
<evidence type="ECO:0000313" key="2">
    <source>
        <dbReference type="EMBL" id="KAF9599697.1"/>
    </source>
</evidence>
<sequence length="222" mass="24954">MKRRRAVMEDNKSEISVATEELSKIVKIQSGDSVDASCIMAKPFLNGCNLLIHILDKIGPTMAVLRQDVHHNIQRLEKLIESDPSIYSNLVEMLKKEAREGNSRHVTSCTRALVWLTRSMDFTAALLDKLVKDPSLSMGKAVEESYEITLKPWHGWISTAAYKVALKLVPESKSFIGLLMGIDGDYDTLKEELNSLTSVLVPILDEIHSILRTFRSDRLKST</sequence>
<dbReference type="EMBL" id="JADFTS010000006">
    <property type="protein sequence ID" value="KAF9599697.1"/>
    <property type="molecule type" value="Genomic_DNA"/>
</dbReference>
<reference evidence="2 3" key="1">
    <citation type="submission" date="2020-10" db="EMBL/GenBank/DDBJ databases">
        <title>The Coptis chinensis genome and diversification of protoberbering-type alkaloids.</title>
        <authorList>
            <person name="Wang B."/>
            <person name="Shu S."/>
            <person name="Song C."/>
            <person name="Liu Y."/>
        </authorList>
    </citation>
    <scope>NUCLEOTIDE SEQUENCE [LARGE SCALE GENOMIC DNA]</scope>
    <source>
        <strain evidence="2">HL-2020</strain>
        <tissue evidence="2">Leaf</tissue>
    </source>
</reference>
<protein>
    <recommendedName>
        <fullName evidence="1">Glycolipid transfer protein domain-containing protein</fullName>
    </recommendedName>
</protein>
<dbReference type="GO" id="GO:1902387">
    <property type="term" value="F:ceramide 1-phosphate binding"/>
    <property type="evidence" value="ECO:0007669"/>
    <property type="project" value="TreeGrafter"/>
</dbReference>
<dbReference type="Gene3D" id="1.10.3520.10">
    <property type="entry name" value="Glycolipid transfer protein"/>
    <property type="match status" value="1"/>
</dbReference>
<organism evidence="2 3">
    <name type="scientific">Coptis chinensis</name>
    <dbReference type="NCBI Taxonomy" id="261450"/>
    <lineage>
        <taxon>Eukaryota</taxon>
        <taxon>Viridiplantae</taxon>
        <taxon>Streptophyta</taxon>
        <taxon>Embryophyta</taxon>
        <taxon>Tracheophyta</taxon>
        <taxon>Spermatophyta</taxon>
        <taxon>Magnoliopsida</taxon>
        <taxon>Ranunculales</taxon>
        <taxon>Ranunculaceae</taxon>
        <taxon>Coptidoideae</taxon>
        <taxon>Coptis</taxon>
    </lineage>
</organism>
<comment type="caution">
    <text evidence="2">The sequence shown here is derived from an EMBL/GenBank/DDBJ whole genome shotgun (WGS) entry which is preliminary data.</text>
</comment>
<dbReference type="GO" id="GO:0005829">
    <property type="term" value="C:cytosol"/>
    <property type="evidence" value="ECO:0007669"/>
    <property type="project" value="TreeGrafter"/>
</dbReference>
<dbReference type="GO" id="GO:1902388">
    <property type="term" value="F:ceramide 1-phosphate transfer activity"/>
    <property type="evidence" value="ECO:0007669"/>
    <property type="project" value="TreeGrafter"/>
</dbReference>
<gene>
    <name evidence="2" type="ORF">IFM89_001643</name>
</gene>
<dbReference type="Proteomes" id="UP000631114">
    <property type="component" value="Unassembled WGS sequence"/>
</dbReference>
<dbReference type="Pfam" id="PF08718">
    <property type="entry name" value="GLTP"/>
    <property type="match status" value="1"/>
</dbReference>
<dbReference type="SUPFAM" id="SSF110004">
    <property type="entry name" value="Glycolipid transfer protein, GLTP"/>
    <property type="match status" value="1"/>
</dbReference>
<evidence type="ECO:0000259" key="1">
    <source>
        <dbReference type="Pfam" id="PF08718"/>
    </source>
</evidence>
<dbReference type="GO" id="GO:0016020">
    <property type="term" value="C:membrane"/>
    <property type="evidence" value="ECO:0007669"/>
    <property type="project" value="TreeGrafter"/>
</dbReference>
<proteinExistence type="predicted"/>
<name>A0A835HJY8_9MAGN</name>
<dbReference type="PANTHER" id="PTHR10219:SF34">
    <property type="entry name" value="GLYCOLIPID TRANSFER PROTEIN 3"/>
    <property type="match status" value="1"/>
</dbReference>
<evidence type="ECO:0000313" key="3">
    <source>
        <dbReference type="Proteomes" id="UP000631114"/>
    </source>
</evidence>
<feature type="domain" description="Glycolipid transfer protein" evidence="1">
    <location>
        <begin position="41"/>
        <end position="179"/>
    </location>
</feature>
<dbReference type="OrthoDB" id="205255at2759"/>